<sequence>MLQHYFRDFLSSPCLFTKEVPFDFALFDFSPLPATYPPPTATTLVIPPNEVLGKRVEQLFEYYISCHPHYTLIAKNIQVFRQKITIGELDFLLLDTHTDTVLHVELVYKFYIYDTTVRHSHPLANWIGPNRKDALLEKTEKLLQKQLPLLYKEETRSHFISLGIDPSMIRQQVCYFAQLFPPLSAPSYSSPYIHPDAIQGHWISYSTFLSVAYHHASYYIPSKKDWICQPTAQTPWYSYQIAKELIQAQIDQQKAPMVWIKRPNTPPAKLFIAWWFPY</sequence>
<protein>
    <submittedName>
        <fullName evidence="1">DUF1853 family protein</fullName>
    </submittedName>
</protein>
<name>A0ABW5N3N4_9FLAO</name>
<proteinExistence type="predicted"/>
<accession>A0ABW5N3N4</accession>
<evidence type="ECO:0000313" key="2">
    <source>
        <dbReference type="Proteomes" id="UP001597459"/>
    </source>
</evidence>
<dbReference type="Pfam" id="PF08907">
    <property type="entry name" value="DUF1853"/>
    <property type="match status" value="1"/>
</dbReference>
<dbReference type="RefSeq" id="WP_378255567.1">
    <property type="nucleotide sequence ID" value="NZ_JBHSJV010000001.1"/>
</dbReference>
<comment type="caution">
    <text evidence="1">The sequence shown here is derived from an EMBL/GenBank/DDBJ whole genome shotgun (WGS) entry which is preliminary data.</text>
</comment>
<dbReference type="InterPro" id="IPR015003">
    <property type="entry name" value="DUF1853"/>
</dbReference>
<keyword evidence="2" id="KW-1185">Reference proteome</keyword>
<dbReference type="EMBL" id="JBHULX010000003">
    <property type="protein sequence ID" value="MFD2590242.1"/>
    <property type="molecule type" value="Genomic_DNA"/>
</dbReference>
<dbReference type="Proteomes" id="UP001597459">
    <property type="component" value="Unassembled WGS sequence"/>
</dbReference>
<organism evidence="1 2">
    <name type="scientific">Aquimarina hainanensis</name>
    <dbReference type="NCBI Taxonomy" id="1578017"/>
    <lineage>
        <taxon>Bacteria</taxon>
        <taxon>Pseudomonadati</taxon>
        <taxon>Bacteroidota</taxon>
        <taxon>Flavobacteriia</taxon>
        <taxon>Flavobacteriales</taxon>
        <taxon>Flavobacteriaceae</taxon>
        <taxon>Aquimarina</taxon>
    </lineage>
</organism>
<evidence type="ECO:0000313" key="1">
    <source>
        <dbReference type="EMBL" id="MFD2590242.1"/>
    </source>
</evidence>
<reference evidence="2" key="1">
    <citation type="journal article" date="2019" name="Int. J. Syst. Evol. Microbiol.">
        <title>The Global Catalogue of Microorganisms (GCM) 10K type strain sequencing project: providing services to taxonomists for standard genome sequencing and annotation.</title>
        <authorList>
            <consortium name="The Broad Institute Genomics Platform"/>
            <consortium name="The Broad Institute Genome Sequencing Center for Infectious Disease"/>
            <person name="Wu L."/>
            <person name="Ma J."/>
        </authorList>
    </citation>
    <scope>NUCLEOTIDE SEQUENCE [LARGE SCALE GENOMIC DNA]</scope>
    <source>
        <strain evidence="2">KCTC 42423</strain>
    </source>
</reference>
<gene>
    <name evidence="1" type="ORF">ACFSTE_05325</name>
</gene>